<protein>
    <recommendedName>
        <fullName evidence="3">MACPF domain-containing protein</fullName>
    </recommendedName>
</protein>
<proteinExistence type="predicted"/>
<name>A0A9J6AUU1_SOLCO</name>
<keyword evidence="2" id="KW-1185">Reference proteome</keyword>
<dbReference type="GO" id="GO:0009626">
    <property type="term" value="P:plant-type hypersensitive response"/>
    <property type="evidence" value="ECO:0007669"/>
    <property type="project" value="TreeGrafter"/>
</dbReference>
<organism evidence="1 2">
    <name type="scientific">Solanum commersonii</name>
    <name type="common">Commerson's wild potato</name>
    <name type="synonym">Commerson's nightshade</name>
    <dbReference type="NCBI Taxonomy" id="4109"/>
    <lineage>
        <taxon>Eukaryota</taxon>
        <taxon>Viridiplantae</taxon>
        <taxon>Streptophyta</taxon>
        <taxon>Embryophyta</taxon>
        <taxon>Tracheophyta</taxon>
        <taxon>Spermatophyta</taxon>
        <taxon>Magnoliopsida</taxon>
        <taxon>eudicotyledons</taxon>
        <taxon>Gunneridae</taxon>
        <taxon>Pentapetalae</taxon>
        <taxon>asterids</taxon>
        <taxon>lamiids</taxon>
        <taxon>Solanales</taxon>
        <taxon>Solanaceae</taxon>
        <taxon>Solanoideae</taxon>
        <taxon>Solaneae</taxon>
        <taxon>Solanum</taxon>
    </lineage>
</organism>
<dbReference type="EMBL" id="JACXVP010000001">
    <property type="protein sequence ID" value="KAG5628302.1"/>
    <property type="molecule type" value="Genomic_DNA"/>
</dbReference>
<dbReference type="PANTHER" id="PTHR33199">
    <property type="entry name" value="MACPF DOMAIN-CONTAINING PROTEIN CAD1"/>
    <property type="match status" value="1"/>
</dbReference>
<comment type="caution">
    <text evidence="1">The sequence shown here is derived from an EMBL/GenBank/DDBJ whole genome shotgun (WGS) entry which is preliminary data.</text>
</comment>
<evidence type="ECO:0008006" key="3">
    <source>
        <dbReference type="Google" id="ProtNLM"/>
    </source>
</evidence>
<dbReference type="GO" id="GO:2000031">
    <property type="term" value="P:regulation of salicylic acid mediated signaling pathway"/>
    <property type="evidence" value="ECO:0007669"/>
    <property type="project" value="InterPro"/>
</dbReference>
<gene>
    <name evidence="1" type="ORF">H5410_000019</name>
</gene>
<dbReference type="InterPro" id="IPR044663">
    <property type="entry name" value="CAD1/NSL1-like"/>
</dbReference>
<evidence type="ECO:0000313" key="2">
    <source>
        <dbReference type="Proteomes" id="UP000824120"/>
    </source>
</evidence>
<dbReference type="AlphaFoldDB" id="A0A9J6AUU1"/>
<evidence type="ECO:0000313" key="1">
    <source>
        <dbReference type="EMBL" id="KAG5628302.1"/>
    </source>
</evidence>
<accession>A0A9J6AUU1</accession>
<dbReference type="OrthoDB" id="1366754at2759"/>
<sequence length="151" mass="16415">MEKFSHVCTAPVKYDPNWAPYESGFSFIVTGAQLHVKNTILRRITSQSQWMQCASESCTKSSSGFLSAISGASSVPGFLSEKPVVVDSGVYPTGPPVPVHTQKLLKFVDTTQLCRGPLDSPGHWLVTGAKLDLERGKICLRVKFSLLNISS</sequence>
<dbReference type="PANTHER" id="PTHR33199:SF4">
    <property type="entry name" value="OS02G0736300 PROTEIN"/>
    <property type="match status" value="1"/>
</dbReference>
<reference evidence="1 2" key="1">
    <citation type="submission" date="2020-09" db="EMBL/GenBank/DDBJ databases">
        <title>De no assembly of potato wild relative species, Solanum commersonii.</title>
        <authorList>
            <person name="Cho K."/>
        </authorList>
    </citation>
    <scope>NUCLEOTIDE SEQUENCE [LARGE SCALE GENOMIC DNA]</scope>
    <source>
        <strain evidence="1">LZ3.2</strain>
        <tissue evidence="1">Leaf</tissue>
    </source>
</reference>
<dbReference type="Proteomes" id="UP000824120">
    <property type="component" value="Chromosome 1"/>
</dbReference>
<dbReference type="GO" id="GO:0005886">
    <property type="term" value="C:plasma membrane"/>
    <property type="evidence" value="ECO:0007669"/>
    <property type="project" value="TreeGrafter"/>
</dbReference>